<feature type="region of interest" description="Disordered" evidence="1">
    <location>
        <begin position="36"/>
        <end position="70"/>
    </location>
</feature>
<gene>
    <name evidence="2" type="ORF">CEP52_016595</name>
</gene>
<feature type="compositionally biased region" description="Low complexity" evidence="1">
    <location>
        <begin position="40"/>
        <end position="52"/>
    </location>
</feature>
<sequence length="289" mass="31354">MPWAILRSLSLDDAVADPDEIAGADSDEIAGLPPIAVAQDTTAIPTTNDTNTVSRTADKMPPVSEAKVSSNHIDAIPTVEAAGTLTGSTAMDGRSVRQQHPDRGPETTKDSADLALDTSKDSTGTATVTALGPTIWTKERTVREFDKAIANNLHEANALRARLRELDAKNARLSNMKDAYLTCLADTEAASRELKQLDKDDAQLQLEMQRLERRKRDNADKKSSAKQRRQSGEQQLSEMVRLAKNEGLFALLGTKGKVQYWIILGYVYYSPSSSLPANAAFFLAALGLL</sequence>
<organism evidence="2 3">
    <name type="scientific">Fusarium oligoseptatum</name>
    <dbReference type="NCBI Taxonomy" id="2604345"/>
    <lineage>
        <taxon>Eukaryota</taxon>
        <taxon>Fungi</taxon>
        <taxon>Dikarya</taxon>
        <taxon>Ascomycota</taxon>
        <taxon>Pezizomycotina</taxon>
        <taxon>Sordariomycetes</taxon>
        <taxon>Hypocreomycetidae</taxon>
        <taxon>Hypocreales</taxon>
        <taxon>Nectriaceae</taxon>
        <taxon>Fusarium</taxon>
        <taxon>Fusarium solani species complex</taxon>
    </lineage>
</organism>
<proteinExistence type="predicted"/>
<evidence type="ECO:0000313" key="2">
    <source>
        <dbReference type="EMBL" id="RSL83885.1"/>
    </source>
</evidence>
<evidence type="ECO:0000256" key="1">
    <source>
        <dbReference type="SAM" id="MobiDB-lite"/>
    </source>
</evidence>
<feature type="compositionally biased region" description="Basic and acidic residues" evidence="1">
    <location>
        <begin position="211"/>
        <end position="223"/>
    </location>
</feature>
<feature type="compositionally biased region" description="Basic and acidic residues" evidence="1">
    <location>
        <begin position="99"/>
        <end position="112"/>
    </location>
</feature>
<accession>A0A428S2A0</accession>
<evidence type="ECO:0000313" key="3">
    <source>
        <dbReference type="Proteomes" id="UP000287144"/>
    </source>
</evidence>
<protein>
    <submittedName>
        <fullName evidence="2">Uncharacterized protein</fullName>
    </submittedName>
</protein>
<reference evidence="2 3" key="1">
    <citation type="submission" date="2017-06" db="EMBL/GenBank/DDBJ databases">
        <title>Comparative genomic analysis of Ambrosia Fusariam Clade fungi.</title>
        <authorList>
            <person name="Stajich J.E."/>
            <person name="Carrillo J."/>
            <person name="Kijimoto T."/>
            <person name="Eskalen A."/>
            <person name="O'Donnell K."/>
            <person name="Kasson M."/>
        </authorList>
    </citation>
    <scope>NUCLEOTIDE SEQUENCE [LARGE SCALE GENOMIC DNA]</scope>
    <source>
        <strain evidence="2 3">NRRL62579</strain>
    </source>
</reference>
<dbReference type="Proteomes" id="UP000287144">
    <property type="component" value="Unassembled WGS sequence"/>
</dbReference>
<name>A0A428S2A0_9HYPO</name>
<dbReference type="EMBL" id="NKCK01000364">
    <property type="protein sequence ID" value="RSL83885.1"/>
    <property type="molecule type" value="Genomic_DNA"/>
</dbReference>
<feature type="region of interest" description="Disordered" evidence="1">
    <location>
        <begin position="211"/>
        <end position="236"/>
    </location>
</feature>
<dbReference type="AlphaFoldDB" id="A0A428S2A0"/>
<comment type="caution">
    <text evidence="2">The sequence shown here is derived from an EMBL/GenBank/DDBJ whole genome shotgun (WGS) entry which is preliminary data.</text>
</comment>
<keyword evidence="3" id="KW-1185">Reference proteome</keyword>
<feature type="region of interest" description="Disordered" evidence="1">
    <location>
        <begin position="87"/>
        <end position="119"/>
    </location>
</feature>